<dbReference type="EMBL" id="LKCM01000118">
    <property type="protein sequence ID" value="KPQ43986.1"/>
    <property type="molecule type" value="Genomic_DNA"/>
</dbReference>
<evidence type="ECO:0000313" key="2">
    <source>
        <dbReference type="Proteomes" id="UP000050360"/>
    </source>
</evidence>
<reference evidence="1 2" key="1">
    <citation type="submission" date="2015-09" db="EMBL/GenBank/DDBJ databases">
        <title>A metagenomics-based metabolic model of nitrate-dependent anaerobic oxidation of methane by Methanoperedens-like archaea.</title>
        <authorList>
            <person name="Arshad A."/>
            <person name="Speth D.R."/>
            <person name="De Graaf R.M."/>
            <person name="Op Den Camp H.J."/>
            <person name="Jetten M.S."/>
            <person name="Welte C.U."/>
        </authorList>
    </citation>
    <scope>NUCLEOTIDE SEQUENCE [LARGE SCALE GENOMIC DNA]</scope>
</reference>
<gene>
    <name evidence="1" type="ORF">MPEBLZ_01454</name>
</gene>
<sequence length="67" mass="7771">MLVLSGYSINKINFQYQETGIEFEGVLLSDKKLDLFSIASKTIVDKIDEKYLYYKEDLNCQEKILGN</sequence>
<protein>
    <submittedName>
        <fullName evidence="1">Uncharacterized protein</fullName>
    </submittedName>
</protein>
<evidence type="ECO:0000313" key="1">
    <source>
        <dbReference type="EMBL" id="KPQ43986.1"/>
    </source>
</evidence>
<dbReference type="Proteomes" id="UP000050360">
    <property type="component" value="Unassembled WGS sequence"/>
</dbReference>
<comment type="caution">
    <text evidence="1">The sequence shown here is derived from an EMBL/GenBank/DDBJ whole genome shotgun (WGS) entry which is preliminary data.</text>
</comment>
<dbReference type="AlphaFoldDB" id="A0A0N8KR54"/>
<name>A0A0N8KR54_9EURY</name>
<proteinExistence type="predicted"/>
<organism evidence="1 2">
    <name type="scientific">Candidatus Methanoperedens nitratireducens</name>
    <dbReference type="NCBI Taxonomy" id="1392998"/>
    <lineage>
        <taxon>Archaea</taxon>
        <taxon>Methanobacteriati</taxon>
        <taxon>Methanobacteriota</taxon>
        <taxon>Stenosarchaea group</taxon>
        <taxon>Methanomicrobia</taxon>
        <taxon>Methanosarcinales</taxon>
        <taxon>ANME-2 cluster</taxon>
        <taxon>Candidatus Methanoperedentaceae</taxon>
        <taxon>Candidatus Methanoperedens</taxon>
    </lineage>
</organism>
<accession>A0A0N8KR54</accession>